<dbReference type="SUPFAM" id="SSF51556">
    <property type="entry name" value="Metallo-dependent hydrolases"/>
    <property type="match status" value="1"/>
</dbReference>
<dbReference type="PANTHER" id="PTHR43794:SF5">
    <property type="entry name" value="CHLOROHYDROLASE FAMILY PROTEIN"/>
    <property type="match status" value="1"/>
</dbReference>
<organism evidence="1">
    <name type="scientific">marine metagenome</name>
    <dbReference type="NCBI Taxonomy" id="408172"/>
    <lineage>
        <taxon>unclassified sequences</taxon>
        <taxon>metagenomes</taxon>
        <taxon>ecological metagenomes</taxon>
    </lineage>
</organism>
<evidence type="ECO:0008006" key="2">
    <source>
        <dbReference type="Google" id="ProtNLM"/>
    </source>
</evidence>
<dbReference type="InterPro" id="IPR050287">
    <property type="entry name" value="MTA/SAH_deaminase"/>
</dbReference>
<dbReference type="InterPro" id="IPR032466">
    <property type="entry name" value="Metal_Hydrolase"/>
</dbReference>
<accession>A0A381S7D9</accession>
<name>A0A381S7D9_9ZZZZ</name>
<dbReference type="PANTHER" id="PTHR43794">
    <property type="entry name" value="AMINOHYDROLASE SSNA-RELATED"/>
    <property type="match status" value="1"/>
</dbReference>
<sequence>MEGVILPSFRNCHTHLGDTLARGEAPDEPLAELVGPNGFKHRWLAGADVAASITAGLREAAGSGTALILDFREGGEPGLEQLSRGATNAGWCVEQGAPQVIPFGRANDGWPLPGRNAGLPGLKDLAPGAGQRMAIEARVLGGLVALHFSEVEREPIELMLEHEPDFLIHLCNCSDKDLRAIAEMRLGVVICPRSNARFGLRPPLEELLALGVDVGLGTDNGMLCTLDMLAELRFCRETFPDVAPEVLLQLACQGLDETLKKAIECNRIVGLPGGRILLSQLQADPLEAVFDPRTKVLATRFTCE</sequence>
<dbReference type="AlphaFoldDB" id="A0A381S7D9"/>
<reference evidence="1" key="1">
    <citation type="submission" date="2018-05" db="EMBL/GenBank/DDBJ databases">
        <authorList>
            <person name="Lanie J.A."/>
            <person name="Ng W.-L."/>
            <person name="Kazmierczak K.M."/>
            <person name="Andrzejewski T.M."/>
            <person name="Davidsen T.M."/>
            <person name="Wayne K.J."/>
            <person name="Tettelin H."/>
            <person name="Glass J.I."/>
            <person name="Rusch D."/>
            <person name="Podicherti R."/>
            <person name="Tsui H.-C.T."/>
            <person name="Winkler M.E."/>
        </authorList>
    </citation>
    <scope>NUCLEOTIDE SEQUENCE</scope>
</reference>
<dbReference type="Gene3D" id="3.20.20.140">
    <property type="entry name" value="Metal-dependent hydrolases"/>
    <property type="match status" value="2"/>
</dbReference>
<gene>
    <name evidence="1" type="ORF">METZ01_LOCUS52082</name>
</gene>
<proteinExistence type="predicted"/>
<protein>
    <recommendedName>
        <fullName evidence="2">Amidohydrolase-related domain-containing protein</fullName>
    </recommendedName>
</protein>
<evidence type="ECO:0000313" key="1">
    <source>
        <dbReference type="EMBL" id="SUZ99228.1"/>
    </source>
</evidence>
<dbReference type="EMBL" id="UINC01002682">
    <property type="protein sequence ID" value="SUZ99228.1"/>
    <property type="molecule type" value="Genomic_DNA"/>
</dbReference>